<organism evidence="4 5">
    <name type="scientific">Sessilibacter corallicola</name>
    <dbReference type="NCBI Taxonomy" id="2904075"/>
    <lineage>
        <taxon>Bacteria</taxon>
        <taxon>Pseudomonadati</taxon>
        <taxon>Pseudomonadota</taxon>
        <taxon>Gammaproteobacteria</taxon>
        <taxon>Cellvibrionales</taxon>
        <taxon>Cellvibrionaceae</taxon>
        <taxon>Sessilibacter</taxon>
    </lineage>
</organism>
<keyword evidence="2" id="KW-0548">Nucleotidyltransferase</keyword>
<dbReference type="NCBIfam" id="TIGR00678">
    <property type="entry name" value="holB"/>
    <property type="match status" value="1"/>
</dbReference>
<evidence type="ECO:0000313" key="5">
    <source>
        <dbReference type="Proteomes" id="UP001465153"/>
    </source>
</evidence>
<dbReference type="EMBL" id="BAABWN010000006">
    <property type="protein sequence ID" value="GAA6168202.1"/>
    <property type="molecule type" value="Genomic_DNA"/>
</dbReference>
<dbReference type="Pfam" id="PF13177">
    <property type="entry name" value="DNA_pol3_delta2"/>
    <property type="match status" value="1"/>
</dbReference>
<reference evidence="4 5" key="1">
    <citation type="submission" date="2024-04" db="EMBL/GenBank/DDBJ databases">
        <title>Draft genome sequence of Sessilibacter corallicola NBRC 116591.</title>
        <authorList>
            <person name="Miyakawa T."/>
            <person name="Kusuya Y."/>
            <person name="Miura T."/>
        </authorList>
    </citation>
    <scope>NUCLEOTIDE SEQUENCE [LARGE SCALE GENOMIC DNA]</scope>
    <source>
        <strain evidence="4 5">KU-00831-HH</strain>
    </source>
</reference>
<dbReference type="PANTHER" id="PTHR11669">
    <property type="entry name" value="REPLICATION FACTOR C / DNA POLYMERASE III GAMMA-TAU SUBUNIT"/>
    <property type="match status" value="1"/>
</dbReference>
<evidence type="ECO:0000256" key="2">
    <source>
        <dbReference type="ARBA" id="ARBA00022932"/>
    </source>
</evidence>
<dbReference type="Gene3D" id="3.40.50.300">
    <property type="entry name" value="P-loop containing nucleotide triphosphate hydrolases"/>
    <property type="match status" value="1"/>
</dbReference>
<dbReference type="InterPro" id="IPR050238">
    <property type="entry name" value="DNA_Rep/Repair_Clamp_Loader"/>
</dbReference>
<keyword evidence="5" id="KW-1185">Reference proteome</keyword>
<accession>A0ABQ0A977</accession>
<keyword evidence="2" id="KW-0239">DNA-directed DNA polymerase</keyword>
<gene>
    <name evidence="4" type="ORF">NBRC116591_20130</name>
</gene>
<evidence type="ECO:0000256" key="1">
    <source>
        <dbReference type="ARBA" id="ARBA00012417"/>
    </source>
</evidence>
<name>A0ABQ0A977_9GAMM</name>
<dbReference type="EC" id="2.7.7.7" evidence="1"/>
<comment type="caution">
    <text evidence="4">The sequence shown here is derived from an EMBL/GenBank/DDBJ whole genome shotgun (WGS) entry which is preliminary data.</text>
</comment>
<dbReference type="SUPFAM" id="SSF52540">
    <property type="entry name" value="P-loop containing nucleoside triphosphate hydrolases"/>
    <property type="match status" value="1"/>
</dbReference>
<proteinExistence type="predicted"/>
<comment type="catalytic activity">
    <reaction evidence="3">
        <text>DNA(n) + a 2'-deoxyribonucleoside 5'-triphosphate = DNA(n+1) + diphosphate</text>
        <dbReference type="Rhea" id="RHEA:22508"/>
        <dbReference type="Rhea" id="RHEA-COMP:17339"/>
        <dbReference type="Rhea" id="RHEA-COMP:17340"/>
        <dbReference type="ChEBI" id="CHEBI:33019"/>
        <dbReference type="ChEBI" id="CHEBI:61560"/>
        <dbReference type="ChEBI" id="CHEBI:173112"/>
        <dbReference type="EC" id="2.7.7.7"/>
    </reaction>
</comment>
<protein>
    <recommendedName>
        <fullName evidence="1">DNA-directed DNA polymerase</fullName>
        <ecNumber evidence="1">2.7.7.7</ecNumber>
    </recommendedName>
</protein>
<dbReference type="PANTHER" id="PTHR11669:SF8">
    <property type="entry name" value="DNA POLYMERASE III SUBUNIT DELTA"/>
    <property type="match status" value="1"/>
</dbReference>
<dbReference type="InterPro" id="IPR004622">
    <property type="entry name" value="DNA_pol_HolB"/>
</dbReference>
<evidence type="ECO:0000256" key="3">
    <source>
        <dbReference type="ARBA" id="ARBA00049244"/>
    </source>
</evidence>
<dbReference type="Proteomes" id="UP001465153">
    <property type="component" value="Unassembled WGS sequence"/>
</dbReference>
<dbReference type="InterPro" id="IPR027417">
    <property type="entry name" value="P-loop_NTPase"/>
</dbReference>
<dbReference type="RefSeq" id="WP_353302873.1">
    <property type="nucleotide sequence ID" value="NZ_BAABWN010000006.1"/>
</dbReference>
<evidence type="ECO:0000313" key="4">
    <source>
        <dbReference type="EMBL" id="GAA6168202.1"/>
    </source>
</evidence>
<keyword evidence="2" id="KW-0808">Transferase</keyword>
<sequence length="320" mass="35541">MSEISEQTRLKSPYPWQHQVWSRVEQSLQNQRLAHAIILAGPKGLGKQVFITAFGQRLLCSQPRDGMACGQCKSCQLNSAGTHPDLKWVLPEEAGKAIKIEQIRDLQSYLANTAQQGGRKVVVLGPVESLNVNAANALLKSLEEPSVGTHLLMFSHQLSSVLPTVRSRAQIVQAPMPSKEESLHWLSNLTDMDPQQLLELSNWSPLQALELCDADVFQEKSSVNKIIGSVYTGDLTIIAAVSKLHKLDMMSVLHCLLDHIDHNIRGMMSSKARSGQQSIQKLFDVRDKTLVLSQQLQKGANPNKQLALEELMLLYRRAAN</sequence>